<evidence type="ECO:0000313" key="3">
    <source>
        <dbReference type="Proteomes" id="UP000053958"/>
    </source>
</evidence>
<reference evidence="2 3" key="1">
    <citation type="submission" date="2015-04" db="EMBL/GenBank/DDBJ databases">
        <authorList>
            <person name="Heijne W.H."/>
            <person name="Fedorova N.D."/>
            <person name="Nierman W.C."/>
            <person name="Vollebregt A.W."/>
            <person name="Zhao Z."/>
            <person name="Wu L."/>
            <person name="Kumar M."/>
            <person name="Stam H."/>
            <person name="van den Berg M.A."/>
            <person name="Pel H.J."/>
        </authorList>
    </citation>
    <scope>NUCLEOTIDE SEQUENCE [LARGE SCALE GENOMIC DNA]</scope>
    <source>
        <strain evidence="2 3">CBS 393.64</strain>
    </source>
</reference>
<dbReference type="STRING" id="1408163.A0A0F4YGX5"/>
<gene>
    <name evidence="2" type="ORF">T310_9502</name>
</gene>
<evidence type="ECO:0000313" key="2">
    <source>
        <dbReference type="EMBL" id="KKA16888.1"/>
    </source>
</evidence>
<comment type="caution">
    <text evidence="2">The sequence shown here is derived from an EMBL/GenBank/DDBJ whole genome shotgun (WGS) entry which is preliminary data.</text>
</comment>
<dbReference type="RefSeq" id="XP_013323500.1">
    <property type="nucleotide sequence ID" value="XM_013468046.1"/>
</dbReference>
<sequence length="519" mass="57208">MKDRACELVSNVERCLTIINDVISERESPSQIDDDELHVRLSPGHYTTMDKYGGILSSETATNENWESLKERLPPAIQRFVRFTGAVWSCDVTEDIDVPIPLFIAQAPVVILPLVWSPVTTVVHLRDPPSDPLSNTPIDPTKPLSESVALKAFETFPASVAFLKFLDGIHDYLEDTDCSDMMDLIPTQFGGLPVDVATDKMTPCIETDEITPSTKPAEPADPVVRSGAQGPSKGSPQVELYPGSRLTVRGLLTTQASAGVLVDTGNGEVALTTVSHLPLLHQRCTRKGIKAFSLKLDRPKTAVGLTVYSDNNESPVAHVNRIFDDEAHTKDYPTGYTFGLAFLKPLVPIVMHLGQPPNKRRFRPKASPLPFNELLRLMSPSMGSDVAVEGRALPSGFGTAVGEAFVKANIRFCNNLADREKKSTSNAEKQLSRCTLWRMAGPHRSLGTTSSSPVEVVSTGEILGFQCWEWAKRRGIPPVWARDTYDLTRDDKTLAMRYPFYGIYDLPDEVERMSIVEQS</sequence>
<evidence type="ECO:0000256" key="1">
    <source>
        <dbReference type="SAM" id="MobiDB-lite"/>
    </source>
</evidence>
<dbReference type="AlphaFoldDB" id="A0A0F4YGX5"/>
<organism evidence="2 3">
    <name type="scientific">Rasamsonia emersonii (strain ATCC 16479 / CBS 393.64 / IMI 116815)</name>
    <dbReference type="NCBI Taxonomy" id="1408163"/>
    <lineage>
        <taxon>Eukaryota</taxon>
        <taxon>Fungi</taxon>
        <taxon>Dikarya</taxon>
        <taxon>Ascomycota</taxon>
        <taxon>Pezizomycotina</taxon>
        <taxon>Eurotiomycetes</taxon>
        <taxon>Eurotiomycetidae</taxon>
        <taxon>Eurotiales</taxon>
        <taxon>Trichocomaceae</taxon>
        <taxon>Rasamsonia</taxon>
    </lineage>
</organism>
<dbReference type="EMBL" id="LASV01000732">
    <property type="protein sequence ID" value="KKA16888.1"/>
    <property type="molecule type" value="Genomic_DNA"/>
</dbReference>
<protein>
    <submittedName>
        <fullName evidence="2">Uncharacterized protein</fullName>
    </submittedName>
</protein>
<dbReference type="GeneID" id="25321435"/>
<dbReference type="OrthoDB" id="10685469at2759"/>
<keyword evidence="3" id="KW-1185">Reference proteome</keyword>
<accession>A0A0F4YGX5</accession>
<dbReference type="Proteomes" id="UP000053958">
    <property type="component" value="Unassembled WGS sequence"/>
</dbReference>
<feature type="region of interest" description="Disordered" evidence="1">
    <location>
        <begin position="207"/>
        <end position="239"/>
    </location>
</feature>
<proteinExistence type="predicted"/>
<name>A0A0F4YGX5_RASE3</name>